<name>A0A388SH35_9BURK</name>
<proteinExistence type="predicted"/>
<dbReference type="Pfam" id="PF04221">
    <property type="entry name" value="RelB"/>
    <property type="match status" value="1"/>
</dbReference>
<gene>
    <name evidence="1" type="ORF">MESMUL_20850</name>
</gene>
<dbReference type="OrthoDB" id="3174560at2"/>
<dbReference type="Gene3D" id="1.10.1220.10">
    <property type="entry name" value="Met repressor-like"/>
    <property type="match status" value="1"/>
</dbReference>
<organism evidence="1 2">
    <name type="scientific">Mesosutterella multiformis</name>
    <dbReference type="NCBI Taxonomy" id="2259133"/>
    <lineage>
        <taxon>Bacteria</taxon>
        <taxon>Pseudomonadati</taxon>
        <taxon>Pseudomonadota</taxon>
        <taxon>Betaproteobacteria</taxon>
        <taxon>Burkholderiales</taxon>
        <taxon>Sutterellaceae</taxon>
        <taxon>Mesosutterella</taxon>
    </lineage>
</organism>
<dbReference type="Proteomes" id="UP000266091">
    <property type="component" value="Unassembled WGS sequence"/>
</dbReference>
<dbReference type="RefSeq" id="WP_116270943.1">
    <property type="nucleotide sequence ID" value="NZ_BGZJ01000002.1"/>
</dbReference>
<dbReference type="NCBIfam" id="TIGR02384">
    <property type="entry name" value="RelB_DinJ"/>
    <property type="match status" value="1"/>
</dbReference>
<reference evidence="1 2" key="1">
    <citation type="journal article" date="2018" name="Int. J. Syst. Evol. Microbiol.">
        <title>Mesosutterella multiformis gen. nov., sp. nov., a member of the family Sutterellaceae and Sutterella megalosphaeroides sp. nov., isolated from human faeces.</title>
        <authorList>
            <person name="Sakamoto M."/>
            <person name="Ikeyama N."/>
            <person name="Kunihiro T."/>
            <person name="Iino T."/>
            <person name="Yuki M."/>
            <person name="Ohkuma M."/>
        </authorList>
    </citation>
    <scope>NUCLEOTIDE SEQUENCE [LARGE SCALE GENOMIC DNA]</scope>
    <source>
        <strain evidence="1 2">4NBBH2</strain>
    </source>
</reference>
<dbReference type="AlphaFoldDB" id="A0A388SH35"/>
<dbReference type="EMBL" id="BGZJ01000002">
    <property type="protein sequence ID" value="GBO94731.1"/>
    <property type="molecule type" value="Genomic_DNA"/>
</dbReference>
<comment type="caution">
    <text evidence="1">The sequence shown here is derived from an EMBL/GenBank/DDBJ whole genome shotgun (WGS) entry which is preliminary data.</text>
</comment>
<accession>A0A388SH35</accession>
<dbReference type="GO" id="GO:0006355">
    <property type="term" value="P:regulation of DNA-templated transcription"/>
    <property type="evidence" value="ECO:0007669"/>
    <property type="project" value="InterPro"/>
</dbReference>
<protein>
    <submittedName>
        <fullName evidence="1">Uncharacterized protein</fullName>
    </submittedName>
</protein>
<keyword evidence="2" id="KW-1185">Reference proteome</keyword>
<evidence type="ECO:0000313" key="2">
    <source>
        <dbReference type="Proteomes" id="UP000266091"/>
    </source>
</evidence>
<dbReference type="InterPro" id="IPR013321">
    <property type="entry name" value="Arc_rbn_hlx_hlx"/>
</dbReference>
<evidence type="ECO:0000313" key="1">
    <source>
        <dbReference type="EMBL" id="GBO94731.1"/>
    </source>
</evidence>
<sequence>MPNQPVNVTFWLDPKVKAEADALFSEMGLTLNTAVSMFVRQSIRDGGFPFRPTVAPAKDAEAAVTEEKAADPKKA</sequence>
<dbReference type="InterPro" id="IPR007337">
    <property type="entry name" value="RelB/DinJ"/>
</dbReference>